<dbReference type="EC" id="1.5.1.42" evidence="4"/>
<dbReference type="EMBL" id="MLCB01000013">
    <property type="protein sequence ID" value="OJI95581.1"/>
    <property type="molecule type" value="Genomic_DNA"/>
</dbReference>
<dbReference type="SUPFAM" id="SSF50475">
    <property type="entry name" value="FMN-binding split barrel"/>
    <property type="match status" value="1"/>
</dbReference>
<keyword evidence="5" id="KW-1185">Reference proteome</keyword>
<dbReference type="Pfam" id="PF01613">
    <property type="entry name" value="Flavin_Reduct"/>
    <property type="match status" value="1"/>
</dbReference>
<evidence type="ECO:0000313" key="5">
    <source>
        <dbReference type="Proteomes" id="UP000184514"/>
    </source>
</evidence>
<dbReference type="Proteomes" id="UP000184514">
    <property type="component" value="Unassembled WGS sequence"/>
</dbReference>
<dbReference type="InterPro" id="IPR050268">
    <property type="entry name" value="NADH-dep_flavin_reductase"/>
</dbReference>
<protein>
    <submittedName>
        <fullName evidence="4">FMN reductase (NADH) NtaB</fullName>
        <ecNumber evidence="4">1.5.1.42</ecNumber>
    </submittedName>
</protein>
<sequence length="169" mass="17975">MPPLPLPDSFEPSEGNARALRDALGRFATGITVITCDSALGPLGITANSFASVSLDPPLVLWSPAKASKRYDAFVTAKRYAIHVMSAEQADICGGFASNGHAFEGYDWHACAQGVPLIAHCLSRFECTQEAVHDAGDHSIIVGRVTRVSTKAADPLMFYSGKYGGFKEA</sequence>
<gene>
    <name evidence="4" type="primary">ntaB</name>
    <name evidence="4" type="ORF">PFRI_01690</name>
</gene>
<comment type="caution">
    <text evidence="4">The sequence shown here is derived from an EMBL/GenBank/DDBJ whole genome shotgun (WGS) entry which is preliminary data.</text>
</comment>
<keyword evidence="2 4" id="KW-0560">Oxidoreductase</keyword>
<dbReference type="AlphaFoldDB" id="A0A1L9P258"/>
<dbReference type="GO" id="GO:0052874">
    <property type="term" value="F:FMN reductase (NADH) activity"/>
    <property type="evidence" value="ECO:0007669"/>
    <property type="project" value="UniProtKB-EC"/>
</dbReference>
<evidence type="ECO:0000313" key="4">
    <source>
        <dbReference type="EMBL" id="OJI95581.1"/>
    </source>
</evidence>
<reference evidence="4 5" key="1">
    <citation type="submission" date="2016-10" db="EMBL/GenBank/DDBJ databases">
        <title>Genome sequence of Planktotalea frisia SH6-1.</title>
        <authorList>
            <person name="Poehlein A."/>
            <person name="Bakenhus I."/>
            <person name="Voget S."/>
            <person name="Brinkhoff T."/>
            <person name="Simon M."/>
        </authorList>
    </citation>
    <scope>NUCLEOTIDE SEQUENCE [LARGE SCALE GENOMIC DNA]</scope>
    <source>
        <strain evidence="4 5">SH6-1</strain>
    </source>
</reference>
<dbReference type="GO" id="GO:0010181">
    <property type="term" value="F:FMN binding"/>
    <property type="evidence" value="ECO:0007669"/>
    <property type="project" value="InterPro"/>
</dbReference>
<dbReference type="Gene3D" id="2.30.110.10">
    <property type="entry name" value="Electron Transport, Fmn-binding Protein, Chain A"/>
    <property type="match status" value="1"/>
</dbReference>
<proteinExistence type="inferred from homology"/>
<evidence type="ECO:0000256" key="2">
    <source>
        <dbReference type="ARBA" id="ARBA00023002"/>
    </source>
</evidence>
<evidence type="ECO:0000259" key="3">
    <source>
        <dbReference type="SMART" id="SM00903"/>
    </source>
</evidence>
<dbReference type="GO" id="GO:0042602">
    <property type="term" value="F:riboflavin reductase (NADPH) activity"/>
    <property type="evidence" value="ECO:0007669"/>
    <property type="project" value="TreeGrafter"/>
</dbReference>
<dbReference type="InterPro" id="IPR002563">
    <property type="entry name" value="Flavin_Rdtase-like_dom"/>
</dbReference>
<dbReference type="PANTHER" id="PTHR30466">
    <property type="entry name" value="FLAVIN REDUCTASE"/>
    <property type="match status" value="1"/>
</dbReference>
<accession>A0A1L9P258</accession>
<name>A0A1L9P258_9RHOB</name>
<dbReference type="STRING" id="696762.PFRI_01690"/>
<evidence type="ECO:0000256" key="1">
    <source>
        <dbReference type="ARBA" id="ARBA00008898"/>
    </source>
</evidence>
<comment type="similarity">
    <text evidence="1">Belongs to the non-flavoprotein flavin reductase family.</text>
</comment>
<dbReference type="PANTHER" id="PTHR30466:SF11">
    <property type="entry name" value="FLAVIN-DEPENDENT MONOOXYGENASE, REDUCTASE SUBUNIT HSAB"/>
    <property type="match status" value="1"/>
</dbReference>
<dbReference type="InterPro" id="IPR012349">
    <property type="entry name" value="Split_barrel_FMN-bd"/>
</dbReference>
<dbReference type="SMART" id="SM00903">
    <property type="entry name" value="Flavin_Reduct"/>
    <property type="match status" value="1"/>
</dbReference>
<organism evidence="4 5">
    <name type="scientific">Planktotalea frisia</name>
    <dbReference type="NCBI Taxonomy" id="696762"/>
    <lineage>
        <taxon>Bacteria</taxon>
        <taxon>Pseudomonadati</taxon>
        <taxon>Pseudomonadota</taxon>
        <taxon>Alphaproteobacteria</taxon>
        <taxon>Rhodobacterales</taxon>
        <taxon>Paracoccaceae</taxon>
        <taxon>Planktotalea</taxon>
    </lineage>
</organism>
<dbReference type="OrthoDB" id="9792858at2"/>
<feature type="domain" description="Flavin reductase like" evidence="3">
    <location>
        <begin position="24"/>
        <end position="165"/>
    </location>
</feature>